<dbReference type="Gene3D" id="1.10.1220.10">
    <property type="entry name" value="Met repressor-like"/>
    <property type="match status" value="1"/>
</dbReference>
<dbReference type="InterPro" id="IPR053853">
    <property type="entry name" value="FitA-like_RHH"/>
</dbReference>
<dbReference type="KEGG" id="bvr:BVIR_3185"/>
<feature type="domain" description="Antitoxin FitA-like ribbon-helix-helix" evidence="2">
    <location>
        <begin position="22"/>
        <end position="59"/>
    </location>
</feature>
<keyword evidence="4" id="KW-1185">Reference proteome</keyword>
<evidence type="ECO:0000313" key="3">
    <source>
        <dbReference type="EMBL" id="CUU43604.1"/>
    </source>
</evidence>
<accession>A0A0N7IV21</accession>
<dbReference type="STRING" id="1079.BVIR_3185"/>
<dbReference type="InterPro" id="IPR013321">
    <property type="entry name" value="Arc_rbn_hlx_hlx"/>
</dbReference>
<proteinExistence type="predicted"/>
<dbReference type="EMBL" id="LN907867">
    <property type="protein sequence ID" value="CUU43604.1"/>
    <property type="molecule type" value="Genomic_DNA"/>
</dbReference>
<feature type="region of interest" description="Disordered" evidence="1">
    <location>
        <begin position="1"/>
        <end position="25"/>
    </location>
</feature>
<evidence type="ECO:0000256" key="1">
    <source>
        <dbReference type="SAM" id="MobiDB-lite"/>
    </source>
</evidence>
<dbReference type="GO" id="GO:0006355">
    <property type="term" value="P:regulation of DNA-templated transcription"/>
    <property type="evidence" value="ECO:0007669"/>
    <property type="project" value="InterPro"/>
</dbReference>
<evidence type="ECO:0000313" key="4">
    <source>
        <dbReference type="Proteomes" id="UP000065734"/>
    </source>
</evidence>
<dbReference type="SUPFAM" id="SSF47598">
    <property type="entry name" value="Ribbon-helix-helix"/>
    <property type="match status" value="1"/>
</dbReference>
<gene>
    <name evidence="3" type="ORF">BVIRIDIS_26290</name>
</gene>
<sequence>MPKSAAPSKPDSPRRKPQGTVSLTIRGLDAGVKARLRRRAAERGHSMEEEARQLLAQALAQPAEPKTGLADAIHALFAPLGGVELELPPREMGREPPTFE</sequence>
<protein>
    <submittedName>
        <fullName evidence="3">Bifunctional SbtC-like/phosphopantothenoylcysteine decarboxylase/phosphopantothenate synthase</fullName>
    </submittedName>
</protein>
<dbReference type="Pfam" id="PF22513">
    <property type="entry name" value="FitA-like_RHH"/>
    <property type="match status" value="1"/>
</dbReference>
<organism evidence="3 4">
    <name type="scientific">Blastochloris viridis</name>
    <name type="common">Rhodopseudomonas viridis</name>
    <dbReference type="NCBI Taxonomy" id="1079"/>
    <lineage>
        <taxon>Bacteria</taxon>
        <taxon>Pseudomonadati</taxon>
        <taxon>Pseudomonadota</taxon>
        <taxon>Alphaproteobacteria</taxon>
        <taxon>Hyphomicrobiales</taxon>
        <taxon>Blastochloridaceae</taxon>
        <taxon>Blastochloris</taxon>
    </lineage>
</organism>
<dbReference type="Proteomes" id="UP000065734">
    <property type="component" value="Chromosome I"/>
</dbReference>
<dbReference type="AlphaFoldDB" id="A0A0N7IV21"/>
<name>A0A0N7IV21_BLAVI</name>
<dbReference type="InterPro" id="IPR010985">
    <property type="entry name" value="Ribbon_hlx_hlx"/>
</dbReference>
<reference evidence="4" key="1">
    <citation type="journal article" date="2016" name="Genome Announc.">
        <title>Revised genome sequence of the purple photosynthetic bacterium Blastochloris viridis.</title>
        <authorList>
            <person name="Liu L.N."/>
            <person name="Faulkner M."/>
            <person name="Liu X."/>
            <person name="Huang F."/>
            <person name="Darby A.C."/>
            <person name="Hall N."/>
        </authorList>
    </citation>
    <scope>NUCLEOTIDE SEQUENCE [LARGE SCALE GENOMIC DNA]</scope>
    <source>
        <strain evidence="4">ATCC 19567 / DSM 133 / F</strain>
    </source>
</reference>
<evidence type="ECO:0000259" key="2">
    <source>
        <dbReference type="Pfam" id="PF22513"/>
    </source>
</evidence>